<dbReference type="GO" id="GO:0042734">
    <property type="term" value="C:presynaptic membrane"/>
    <property type="evidence" value="ECO:0007669"/>
    <property type="project" value="TreeGrafter"/>
</dbReference>
<dbReference type="InterPro" id="IPR000008">
    <property type="entry name" value="C2_dom"/>
</dbReference>
<dbReference type="Proteomes" id="UP001249851">
    <property type="component" value="Unassembled WGS sequence"/>
</dbReference>
<evidence type="ECO:0000259" key="4">
    <source>
        <dbReference type="PROSITE" id="PS50004"/>
    </source>
</evidence>
<accession>A0AAD9UVG9</accession>
<dbReference type="GO" id="GO:0044325">
    <property type="term" value="F:transmembrane transporter binding"/>
    <property type="evidence" value="ECO:0007669"/>
    <property type="project" value="TreeGrafter"/>
</dbReference>
<evidence type="ECO:0000256" key="2">
    <source>
        <dbReference type="ARBA" id="ARBA00034103"/>
    </source>
</evidence>
<dbReference type="EMBL" id="JARQWQ010000097">
    <property type="protein sequence ID" value="KAK2551491.1"/>
    <property type="molecule type" value="Genomic_DNA"/>
</dbReference>
<dbReference type="PANTHER" id="PTHR12157">
    <property type="entry name" value="REGULATING SYNAPTIC MEMBRANE EXOCYTOSIS PROTEIN"/>
    <property type="match status" value="1"/>
</dbReference>
<keyword evidence="6" id="KW-1185">Reference proteome</keyword>
<feature type="region of interest" description="Disordered" evidence="3">
    <location>
        <begin position="214"/>
        <end position="269"/>
    </location>
</feature>
<comment type="caution">
    <text evidence="5">The sequence shown here is derived from an EMBL/GenBank/DDBJ whole genome shotgun (WGS) entry which is preliminary data.</text>
</comment>
<feature type="compositionally biased region" description="Low complexity" evidence="3">
    <location>
        <begin position="1"/>
        <end position="11"/>
    </location>
</feature>
<dbReference type="GO" id="GO:0048788">
    <property type="term" value="C:cytoskeleton of presynaptic active zone"/>
    <property type="evidence" value="ECO:0007669"/>
    <property type="project" value="TreeGrafter"/>
</dbReference>
<protein>
    <submittedName>
        <fullName evidence="5">Regulating synaptic membrane exocytosis protein 2</fullName>
    </submittedName>
</protein>
<feature type="domain" description="C2" evidence="4">
    <location>
        <begin position="83"/>
        <end position="201"/>
    </location>
</feature>
<dbReference type="PROSITE" id="PS50004">
    <property type="entry name" value="C2"/>
    <property type="match status" value="1"/>
</dbReference>
<dbReference type="InterPro" id="IPR035892">
    <property type="entry name" value="C2_domain_sf"/>
</dbReference>
<gene>
    <name evidence="5" type="ORF">P5673_027681</name>
</gene>
<dbReference type="Gene3D" id="2.60.40.150">
    <property type="entry name" value="C2 domain"/>
    <property type="match status" value="1"/>
</dbReference>
<evidence type="ECO:0000256" key="1">
    <source>
        <dbReference type="ARBA" id="ARBA00023018"/>
    </source>
</evidence>
<dbReference type="PANTHER" id="PTHR12157:SF21">
    <property type="entry name" value="RAB3 INTERACTING MOLECULE, ISOFORM F"/>
    <property type="match status" value="1"/>
</dbReference>
<feature type="compositionally biased region" description="Low complexity" evidence="3">
    <location>
        <begin position="18"/>
        <end position="32"/>
    </location>
</feature>
<organism evidence="5 6">
    <name type="scientific">Acropora cervicornis</name>
    <name type="common">Staghorn coral</name>
    <dbReference type="NCBI Taxonomy" id="6130"/>
    <lineage>
        <taxon>Eukaryota</taxon>
        <taxon>Metazoa</taxon>
        <taxon>Cnidaria</taxon>
        <taxon>Anthozoa</taxon>
        <taxon>Hexacorallia</taxon>
        <taxon>Scleractinia</taxon>
        <taxon>Astrocoeniina</taxon>
        <taxon>Acroporidae</taxon>
        <taxon>Acropora</taxon>
    </lineage>
</organism>
<dbReference type="GO" id="GO:0048791">
    <property type="term" value="P:calcium ion-regulated exocytosis of neurotransmitter"/>
    <property type="evidence" value="ECO:0007669"/>
    <property type="project" value="TreeGrafter"/>
</dbReference>
<dbReference type="GO" id="GO:0031267">
    <property type="term" value="F:small GTPase binding"/>
    <property type="evidence" value="ECO:0007669"/>
    <property type="project" value="InterPro"/>
</dbReference>
<comment type="subcellular location">
    <subcellularLocation>
        <location evidence="2">Synapse</location>
    </subcellularLocation>
</comment>
<evidence type="ECO:0000256" key="3">
    <source>
        <dbReference type="SAM" id="MobiDB-lite"/>
    </source>
</evidence>
<dbReference type="CDD" id="cd04028">
    <property type="entry name" value="C2B_RIM1alpha"/>
    <property type="match status" value="1"/>
</dbReference>
<dbReference type="InterPro" id="IPR039032">
    <property type="entry name" value="Rim-like"/>
</dbReference>
<sequence length="269" mass="29028">MKPTRRTTGSDSVGGSGRSSRSSSITSDRSGSLNSIPGSVTSCESSPWIPPGIKLGSESYFGDFVDGLGPAQIVGRQVLASPSMGDIQLAMFDRKGVLEVEVVRAKGLLPKPGSKILPAPYVKVYVMEGKRCLMKKKTRAARRTLEPYYQQQLEFKVEFTGKTLQVIVWGDYGRMDRKVFMGVVQILLDELDLSNLVIGWYKLFSTSSMCDPPLPSSPLGGSPKKSPGPSPRSSVNQGVGSPLRGMSPLPTIVPPQGHMGNMDEEGDYV</sequence>
<evidence type="ECO:0000313" key="5">
    <source>
        <dbReference type="EMBL" id="KAK2551491.1"/>
    </source>
</evidence>
<dbReference type="GO" id="GO:0042391">
    <property type="term" value="P:regulation of membrane potential"/>
    <property type="evidence" value="ECO:0007669"/>
    <property type="project" value="TreeGrafter"/>
</dbReference>
<name>A0AAD9UVG9_ACRCE</name>
<evidence type="ECO:0000313" key="6">
    <source>
        <dbReference type="Proteomes" id="UP001249851"/>
    </source>
</evidence>
<dbReference type="GO" id="GO:0050806">
    <property type="term" value="P:positive regulation of synaptic transmission"/>
    <property type="evidence" value="ECO:0007669"/>
    <property type="project" value="TreeGrafter"/>
</dbReference>
<proteinExistence type="predicted"/>
<keyword evidence="1" id="KW-0770">Synapse</keyword>
<feature type="region of interest" description="Disordered" evidence="3">
    <location>
        <begin position="1"/>
        <end position="45"/>
    </location>
</feature>
<reference evidence="5" key="2">
    <citation type="journal article" date="2023" name="Science">
        <title>Genomic signatures of disease resistance in endangered staghorn corals.</title>
        <authorList>
            <person name="Vollmer S.V."/>
            <person name="Selwyn J.D."/>
            <person name="Despard B.A."/>
            <person name="Roesel C.L."/>
        </authorList>
    </citation>
    <scope>NUCLEOTIDE SEQUENCE</scope>
    <source>
        <strain evidence="5">K2</strain>
    </source>
</reference>
<dbReference type="GO" id="GO:0048167">
    <property type="term" value="P:regulation of synaptic plasticity"/>
    <property type="evidence" value="ECO:0007669"/>
    <property type="project" value="TreeGrafter"/>
</dbReference>
<dbReference type="SMART" id="SM00239">
    <property type="entry name" value="C2"/>
    <property type="match status" value="1"/>
</dbReference>
<feature type="compositionally biased region" description="Polar residues" evidence="3">
    <location>
        <begin position="33"/>
        <end position="45"/>
    </location>
</feature>
<dbReference type="SUPFAM" id="SSF49562">
    <property type="entry name" value="C2 domain (Calcium/lipid-binding domain, CaLB)"/>
    <property type="match status" value="1"/>
</dbReference>
<reference evidence="5" key="1">
    <citation type="journal article" date="2023" name="G3 (Bethesda)">
        <title>Whole genome assembly and annotation of the endangered Caribbean coral Acropora cervicornis.</title>
        <authorList>
            <person name="Selwyn J.D."/>
            <person name="Vollmer S.V."/>
        </authorList>
    </citation>
    <scope>NUCLEOTIDE SEQUENCE</scope>
    <source>
        <strain evidence="5">K2</strain>
    </source>
</reference>
<dbReference type="Pfam" id="PF00168">
    <property type="entry name" value="C2"/>
    <property type="match status" value="1"/>
</dbReference>
<dbReference type="FunFam" id="2.60.40.150:FF:000001">
    <property type="entry name" value="Regulating synaptic membrane exocytosis 3, isoform CRA_a"/>
    <property type="match status" value="1"/>
</dbReference>
<dbReference type="AlphaFoldDB" id="A0AAD9UVG9"/>
<feature type="compositionally biased region" description="Low complexity" evidence="3">
    <location>
        <begin position="217"/>
        <end position="234"/>
    </location>
</feature>